<name>A0A5N7CR39_9EURO</name>
<dbReference type="GeneID" id="43673329"/>
<keyword evidence="3" id="KW-1185">Reference proteome</keyword>
<evidence type="ECO:0000256" key="1">
    <source>
        <dbReference type="SAM" id="Phobius"/>
    </source>
</evidence>
<keyword evidence="1" id="KW-0472">Membrane</keyword>
<evidence type="ECO:0000313" key="2">
    <source>
        <dbReference type="EMBL" id="KAE8396740.1"/>
    </source>
</evidence>
<dbReference type="RefSeq" id="XP_031934059.1">
    <property type="nucleotide sequence ID" value="XM_032088638.1"/>
</dbReference>
<organism evidence="2 3">
    <name type="scientific">Aspergillus pseudonomiae</name>
    <dbReference type="NCBI Taxonomy" id="1506151"/>
    <lineage>
        <taxon>Eukaryota</taxon>
        <taxon>Fungi</taxon>
        <taxon>Dikarya</taxon>
        <taxon>Ascomycota</taxon>
        <taxon>Pezizomycotina</taxon>
        <taxon>Eurotiomycetes</taxon>
        <taxon>Eurotiomycetidae</taxon>
        <taxon>Eurotiales</taxon>
        <taxon>Aspergillaceae</taxon>
        <taxon>Aspergillus</taxon>
        <taxon>Aspergillus subgen. Circumdati</taxon>
    </lineage>
</organism>
<dbReference type="AlphaFoldDB" id="A0A5N7CR39"/>
<sequence length="54" mass="6305">MAKLQSLRGPRNSGADFREARFCHLEKIDMTLIQFGLVQRIIIVYWGIYISMAF</sequence>
<dbReference type="EMBL" id="ML737111">
    <property type="protein sequence ID" value="KAE8396740.1"/>
    <property type="molecule type" value="Genomic_DNA"/>
</dbReference>
<dbReference type="Proteomes" id="UP000325579">
    <property type="component" value="Unassembled WGS sequence"/>
</dbReference>
<feature type="transmembrane region" description="Helical" evidence="1">
    <location>
        <begin position="31"/>
        <end position="52"/>
    </location>
</feature>
<gene>
    <name evidence="2" type="ORF">BDV37DRAFT_290067</name>
</gene>
<keyword evidence="1" id="KW-1133">Transmembrane helix</keyword>
<keyword evidence="1" id="KW-0812">Transmembrane</keyword>
<accession>A0A5N7CR39</accession>
<proteinExistence type="predicted"/>
<protein>
    <submittedName>
        <fullName evidence="2">Uncharacterized protein</fullName>
    </submittedName>
</protein>
<evidence type="ECO:0000313" key="3">
    <source>
        <dbReference type="Proteomes" id="UP000325579"/>
    </source>
</evidence>
<reference evidence="2 3" key="1">
    <citation type="submission" date="2019-04" db="EMBL/GenBank/DDBJ databases">
        <authorList>
            <consortium name="DOE Joint Genome Institute"/>
            <person name="Mondo S."/>
            <person name="Kjaerbolling I."/>
            <person name="Vesth T."/>
            <person name="Frisvad J.C."/>
            <person name="Nybo J.L."/>
            <person name="Theobald S."/>
            <person name="Kildgaard S."/>
            <person name="Isbrandt T."/>
            <person name="Kuo A."/>
            <person name="Sato A."/>
            <person name="Lyhne E.K."/>
            <person name="Kogle M.E."/>
            <person name="Wiebenga A."/>
            <person name="Kun R.S."/>
            <person name="Lubbers R.J."/>
            <person name="Makela M.R."/>
            <person name="Barry K."/>
            <person name="Chovatia M."/>
            <person name="Clum A."/>
            <person name="Daum C."/>
            <person name="Haridas S."/>
            <person name="He G."/>
            <person name="LaButti K."/>
            <person name="Lipzen A."/>
            <person name="Riley R."/>
            <person name="Salamov A."/>
            <person name="Simmons B.A."/>
            <person name="Magnuson J.K."/>
            <person name="Henrissat B."/>
            <person name="Mortensen U.H."/>
            <person name="Larsen T.O."/>
            <person name="Devries R.P."/>
            <person name="Grigoriev I.V."/>
            <person name="Machida M."/>
            <person name="Baker S.E."/>
            <person name="Andersen M.R."/>
            <person name="Cantor M.N."/>
            <person name="Hua S.X."/>
        </authorList>
    </citation>
    <scope>NUCLEOTIDE SEQUENCE [LARGE SCALE GENOMIC DNA]</scope>
    <source>
        <strain evidence="2 3">CBS 119388</strain>
    </source>
</reference>